<protein>
    <submittedName>
        <fullName evidence="4">Uncharacterized protein</fullName>
    </submittedName>
</protein>
<reference evidence="4" key="1">
    <citation type="journal article" date="2020" name="Stud. Mycol.">
        <title>101 Dothideomycetes genomes: a test case for predicting lifestyles and emergence of pathogens.</title>
        <authorList>
            <person name="Haridas S."/>
            <person name="Albert R."/>
            <person name="Binder M."/>
            <person name="Bloem J."/>
            <person name="Labutti K."/>
            <person name="Salamov A."/>
            <person name="Andreopoulos B."/>
            <person name="Baker S."/>
            <person name="Barry K."/>
            <person name="Bills G."/>
            <person name="Bluhm B."/>
            <person name="Cannon C."/>
            <person name="Castanera R."/>
            <person name="Culley D."/>
            <person name="Daum C."/>
            <person name="Ezra D."/>
            <person name="Gonzalez J."/>
            <person name="Henrissat B."/>
            <person name="Kuo A."/>
            <person name="Liang C."/>
            <person name="Lipzen A."/>
            <person name="Lutzoni F."/>
            <person name="Magnuson J."/>
            <person name="Mondo S."/>
            <person name="Nolan M."/>
            <person name="Ohm R."/>
            <person name="Pangilinan J."/>
            <person name="Park H.-J."/>
            <person name="Ramirez L."/>
            <person name="Alfaro M."/>
            <person name="Sun H."/>
            <person name="Tritt A."/>
            <person name="Yoshinaga Y."/>
            <person name="Zwiers L.-H."/>
            <person name="Turgeon B."/>
            <person name="Goodwin S."/>
            <person name="Spatafora J."/>
            <person name="Crous P."/>
            <person name="Grigoriev I."/>
        </authorList>
    </citation>
    <scope>NUCLEOTIDE SEQUENCE</scope>
    <source>
        <strain evidence="4">CBS 122367</strain>
    </source>
</reference>
<feature type="region of interest" description="Disordered" evidence="1">
    <location>
        <begin position="16"/>
        <end position="100"/>
    </location>
</feature>
<evidence type="ECO:0000256" key="3">
    <source>
        <dbReference type="SAM" id="SignalP"/>
    </source>
</evidence>
<gene>
    <name evidence="4" type="ORF">K458DRAFT_414004</name>
</gene>
<organism evidence="4 5">
    <name type="scientific">Lentithecium fluviatile CBS 122367</name>
    <dbReference type="NCBI Taxonomy" id="1168545"/>
    <lineage>
        <taxon>Eukaryota</taxon>
        <taxon>Fungi</taxon>
        <taxon>Dikarya</taxon>
        <taxon>Ascomycota</taxon>
        <taxon>Pezizomycotina</taxon>
        <taxon>Dothideomycetes</taxon>
        <taxon>Pleosporomycetidae</taxon>
        <taxon>Pleosporales</taxon>
        <taxon>Massarineae</taxon>
        <taxon>Lentitheciaceae</taxon>
        <taxon>Lentithecium</taxon>
    </lineage>
</organism>
<feature type="chain" id="PRO_5026026348" evidence="3">
    <location>
        <begin position="19"/>
        <end position="355"/>
    </location>
</feature>
<dbReference type="InterPro" id="IPR028000">
    <property type="entry name" value="Pma1"/>
</dbReference>
<feature type="compositionally biased region" description="Low complexity" evidence="1">
    <location>
        <begin position="28"/>
        <end position="53"/>
    </location>
</feature>
<dbReference type="OrthoDB" id="4084551at2759"/>
<keyword evidence="5" id="KW-1185">Reference proteome</keyword>
<evidence type="ECO:0000256" key="2">
    <source>
        <dbReference type="SAM" id="Phobius"/>
    </source>
</evidence>
<keyword evidence="2" id="KW-1133">Transmembrane helix</keyword>
<dbReference type="EMBL" id="MU005572">
    <property type="protein sequence ID" value="KAF2689752.1"/>
    <property type="molecule type" value="Genomic_DNA"/>
</dbReference>
<sequence length="355" mass="37845">MRLVALLAVSNALLGASAGPAAKRQDESSSITTTSSSSKTSTTSSSTTEAPSSALQETTLSDGRTTTIEVDISEPTASGDATTTGTDSPPSSTASGSGAAAPVSTGFPICNSTNAKPFCLPSDRSILHVGKTYIVNWNPKFASDNGFASNSTVQIKMQWANDSNTEAWSSSLISNGLGHTTVKMEEDWLQGYSIYNLTFRAFYYDKGNPLNEGKPYDGPMITLEHAPPNHYPPPPTNKIDKQGLLIGLPIGLTFVVVVVVGLFIGMRKNRIIGVGNIMGRHNRGYGVGKSRRQRLGLGKKGAIRLEDRGPMPQYNDTRGHSRGDSLGSLVSDDGIRPAPGTNHFRDEINRQRTGR</sequence>
<dbReference type="Proteomes" id="UP000799291">
    <property type="component" value="Unassembled WGS sequence"/>
</dbReference>
<dbReference type="AlphaFoldDB" id="A0A6G1JGS1"/>
<feature type="transmembrane region" description="Helical" evidence="2">
    <location>
        <begin position="243"/>
        <end position="264"/>
    </location>
</feature>
<evidence type="ECO:0000256" key="1">
    <source>
        <dbReference type="SAM" id="MobiDB-lite"/>
    </source>
</evidence>
<keyword evidence="2" id="KW-0472">Membrane</keyword>
<feature type="signal peptide" evidence="3">
    <location>
        <begin position="1"/>
        <end position="18"/>
    </location>
</feature>
<feature type="region of interest" description="Disordered" evidence="1">
    <location>
        <begin position="283"/>
        <end position="355"/>
    </location>
</feature>
<dbReference type="Pfam" id="PF14610">
    <property type="entry name" value="Psg1"/>
    <property type="match status" value="1"/>
</dbReference>
<feature type="compositionally biased region" description="Basic and acidic residues" evidence="1">
    <location>
        <begin position="343"/>
        <end position="355"/>
    </location>
</feature>
<feature type="compositionally biased region" description="Polar residues" evidence="1">
    <location>
        <begin position="54"/>
        <end position="68"/>
    </location>
</feature>
<keyword evidence="2" id="KW-0812">Transmembrane</keyword>
<evidence type="ECO:0000313" key="4">
    <source>
        <dbReference type="EMBL" id="KAF2689752.1"/>
    </source>
</evidence>
<keyword evidence="3" id="KW-0732">Signal</keyword>
<evidence type="ECO:0000313" key="5">
    <source>
        <dbReference type="Proteomes" id="UP000799291"/>
    </source>
</evidence>
<feature type="compositionally biased region" description="Low complexity" evidence="1">
    <location>
        <begin position="75"/>
        <end position="100"/>
    </location>
</feature>
<name>A0A6G1JGS1_9PLEO</name>
<proteinExistence type="predicted"/>
<accession>A0A6G1JGS1</accession>